<reference evidence="4" key="1">
    <citation type="journal article" date="2023" name="Arch. Microbiol.">
        <title>Desulfoferula mesophilus gen. nov. sp. nov., a mesophilic sulfate-reducing bacterium isolated from a brackish lake sediment.</title>
        <authorList>
            <person name="Watanabe T."/>
            <person name="Yabe T."/>
            <person name="Tsuji J.M."/>
            <person name="Fukui M."/>
        </authorList>
    </citation>
    <scope>NUCLEOTIDE SEQUENCE [LARGE SCALE GENOMIC DNA]</scope>
    <source>
        <strain evidence="4">12FAK</strain>
    </source>
</reference>
<dbReference type="Gene3D" id="3.10.129.10">
    <property type="entry name" value="Hotdog Thioesterase"/>
    <property type="match status" value="1"/>
</dbReference>
<protein>
    <recommendedName>
        <fullName evidence="2">Thioesterase domain-containing protein</fullName>
    </recommendedName>
</protein>
<dbReference type="PANTHER" id="PTHR43240">
    <property type="entry name" value="1,4-DIHYDROXY-2-NAPHTHOYL-COA THIOESTERASE 1"/>
    <property type="match status" value="1"/>
</dbReference>
<dbReference type="EMBL" id="AP028679">
    <property type="protein sequence ID" value="BEQ16754.1"/>
    <property type="molecule type" value="Genomic_DNA"/>
</dbReference>
<sequence length="155" mass="16897">MKRINPEWVKAVQSGVNPCPYFDLQSMRIVDIAWGWARVEIELGRKHLQPFGVVHGGVIATIADAAGFWGVYSQMEPGQAMTTVELKVNYLAPTKDQGKLIGEGRCIKLGRTLGLGEATISNSAGKVVAHATTTLMVVPHLSLVNQDQLPEKFLD</sequence>
<dbReference type="Pfam" id="PF03061">
    <property type="entry name" value="4HBT"/>
    <property type="match status" value="1"/>
</dbReference>
<dbReference type="SUPFAM" id="SSF54637">
    <property type="entry name" value="Thioesterase/thiol ester dehydrase-isomerase"/>
    <property type="match status" value="1"/>
</dbReference>
<dbReference type="InterPro" id="IPR003736">
    <property type="entry name" value="PAAI_dom"/>
</dbReference>
<dbReference type="GO" id="GO:0061522">
    <property type="term" value="F:1,4-dihydroxy-2-naphthoyl-CoA thioesterase activity"/>
    <property type="evidence" value="ECO:0007669"/>
    <property type="project" value="TreeGrafter"/>
</dbReference>
<evidence type="ECO:0000313" key="4">
    <source>
        <dbReference type="Proteomes" id="UP001366166"/>
    </source>
</evidence>
<gene>
    <name evidence="3" type="ORF">FAK_38200</name>
</gene>
<dbReference type="KEGG" id="dmp:FAK_38200"/>
<dbReference type="InterPro" id="IPR029069">
    <property type="entry name" value="HotDog_dom_sf"/>
</dbReference>
<accession>A0AAU9ENY3</accession>
<dbReference type="CDD" id="cd03443">
    <property type="entry name" value="PaaI_thioesterase"/>
    <property type="match status" value="1"/>
</dbReference>
<proteinExistence type="predicted"/>
<dbReference type="NCBIfam" id="TIGR00369">
    <property type="entry name" value="unchar_dom_1"/>
    <property type="match status" value="1"/>
</dbReference>
<keyword evidence="1" id="KW-0378">Hydrolase</keyword>
<dbReference type="Proteomes" id="UP001366166">
    <property type="component" value="Chromosome"/>
</dbReference>
<keyword evidence="4" id="KW-1185">Reference proteome</keyword>
<organism evidence="3 4">
    <name type="scientific">Desulfoferula mesophila</name>
    <dbReference type="NCBI Taxonomy" id="3058419"/>
    <lineage>
        <taxon>Bacteria</taxon>
        <taxon>Pseudomonadati</taxon>
        <taxon>Thermodesulfobacteriota</taxon>
        <taxon>Desulfarculia</taxon>
        <taxon>Desulfarculales</taxon>
        <taxon>Desulfarculaceae</taxon>
        <taxon>Desulfoferula</taxon>
    </lineage>
</organism>
<dbReference type="GO" id="GO:0005829">
    <property type="term" value="C:cytosol"/>
    <property type="evidence" value="ECO:0007669"/>
    <property type="project" value="TreeGrafter"/>
</dbReference>
<feature type="domain" description="Thioesterase" evidence="2">
    <location>
        <begin position="51"/>
        <end position="128"/>
    </location>
</feature>
<dbReference type="AlphaFoldDB" id="A0AAU9ENY3"/>
<dbReference type="InterPro" id="IPR006683">
    <property type="entry name" value="Thioestr_dom"/>
</dbReference>
<evidence type="ECO:0000313" key="3">
    <source>
        <dbReference type="EMBL" id="BEQ16754.1"/>
    </source>
</evidence>
<evidence type="ECO:0000256" key="1">
    <source>
        <dbReference type="ARBA" id="ARBA00022801"/>
    </source>
</evidence>
<dbReference type="PANTHER" id="PTHR43240:SF1">
    <property type="entry name" value="BLR5584 PROTEIN"/>
    <property type="match status" value="1"/>
</dbReference>
<name>A0AAU9ENY3_9BACT</name>
<dbReference type="RefSeq" id="WP_338603038.1">
    <property type="nucleotide sequence ID" value="NZ_AP028679.1"/>
</dbReference>
<evidence type="ECO:0000259" key="2">
    <source>
        <dbReference type="Pfam" id="PF03061"/>
    </source>
</evidence>